<dbReference type="Gene3D" id="3.40.50.300">
    <property type="entry name" value="P-loop containing nucleotide triphosphate hydrolases"/>
    <property type="match status" value="1"/>
</dbReference>
<feature type="domain" description="Helicase ATP-binding" evidence="3">
    <location>
        <begin position="521"/>
        <end position="737"/>
    </location>
</feature>
<evidence type="ECO:0000313" key="5">
    <source>
        <dbReference type="Proteomes" id="UP001387293"/>
    </source>
</evidence>
<comment type="caution">
    <text evidence="4">The sequence shown here is derived from an EMBL/GenBank/DDBJ whole genome shotgun (WGS) entry which is preliminary data.</text>
</comment>
<dbReference type="InterPro" id="IPR026937">
    <property type="entry name" value="SBNO_Helicase_C_dom"/>
</dbReference>
<dbReference type="InterPro" id="IPR027417">
    <property type="entry name" value="P-loop_NTPase"/>
</dbReference>
<dbReference type="PANTHER" id="PTHR12706:SF30">
    <property type="entry name" value="PROTEIN STRAWBERRY NOTCH-RELATED"/>
    <property type="match status" value="1"/>
</dbReference>
<dbReference type="InterPro" id="IPR029063">
    <property type="entry name" value="SAM-dependent_MTases_sf"/>
</dbReference>
<dbReference type="Gene3D" id="3.40.50.150">
    <property type="entry name" value="Vaccinia Virus protein VP39"/>
    <property type="match status" value="1"/>
</dbReference>
<sequence length="1526" mass="165818">MNIVSTTSDVARTAAPLGTRAPAASDRAQVIFQAALLLLPFLEQGKPVTTAALRTAMTDSFGGTDAQGFWVWKDAYEALEAAQVLFLRRFGSAILSRSTTPQATLAMMKRIAKLIPTHTRRTVESQAMQQLSTPLPLAFVAAHAAAISSSDLVLEPSAGTGLLAVHAEIARATLVLNELAATRGDLLGRMFPRVPVSRHDAAHIDDRLDTAIEPSVVLMNPPFTVGAYVDGHVADAAWRHLSSAFARLRPGGRLVAITGTGLSPENPKWRAAFERLQQLGTVVFTEAIDGHVYARHGTTAETRLTVIDKIPAADPSRFVASPGRASDVDTLLSCIMDPPPRTADGLPDSTDALSNGILRNAATHMAGRPTAVAAPTSATSFAPKVVRPARPVARATLSHPALASSAAALPLTYELREWMPEESGSLTDTIYDPYALQSIHIPRAKPHPTPLVQSAAMAAVAPPKPSYRPLMPDAIVDEGLLSDAQLESVIYAGEAHSGHLAGAWTVDETYDVVSAAPEGAASAVRFRRGWFLGDGTGCGKGRQVAGIILDNWLQGRRRAIWISKSDKLLEDAQRDWAALGQEKLLVQPLSRYRQGTPIRLAEGILFTTYATLRSQEREGKKSRIAQILDWVGQEAGSGEAATGTKGNQARGAEGQTGSEENPARRADGPTGTKRSFDGVIIFDEAHAMANAAGRKSERGDVAPSQQGKAGLRLQHALPDARIVYVSATGATAVENLAYAQRLGIWGSEDFPFANRAEFVAAIEDGGVAAMEVLARDLKSLGLYTARSLSYDGVEYDLLEHELTPEQIRIYNAYADAFQVIHNNLTAALEAANITGGTATLNRNAKAAARSAFESTKQRFFNHLITSMMTPTLIDAIEQDRTDGHSAVVQIVSTGEALMERRLAEIPTEEWSDLHVDVTPREYVGGYLMHSFPTQLFEEYSDADGNVYSRPAHDEDGNPVQCREAVRRRDEMIEKLASLPPVGSALDQIIHHFGTDSVAEVTGRSRRIVRKTGRDGVDRLAVENRPGSANLAETQSFMDDDKSVLIFSDAGGTGRSYHADLGVRNQRLRKHYLLEAGWRADNAIQGLGRTHRTNQKQPPLFRPMAANVKAGKRFLSTIARRLDTLGAITRGQRQTGGAGLFRSADNLESPYARAALRQFYWLLHQGKIEGCSLTTFETVTGQSLTTDEGGLRDELPPITTWLNRLLALRIETQNLLFEVFEQLMAGRIEGAIAAGTYDKGLETITAESIVVTDRRTVYTHPVSGAQSHVLTVARKDRIRPLGLIDALTIARAESQSVLLVNSRSSRAAIQLTTASLMLDDGTVEHRVRLLRPTDELRFGLDALAETHWQPADRKLFCEMWEAEVAAVPEFTTSTFHIVAGLLLPIWRRLPDDDCRVYRIQTDAGERIIGRHIAPTLVATMYRNLGLDDVPTLAPEEAWTGLIEGRIGLQLADGLILRRSRVMSDYRVELIGFTDAMVPRLKALGLISEIISWKLRLFIPIATQGPAILALLLDRHTLVGVTDRTAAA</sequence>
<dbReference type="InterPro" id="IPR014001">
    <property type="entry name" value="Helicase_ATP-bd"/>
</dbReference>
<accession>A0ABU8L5W9</accession>
<dbReference type="InterPro" id="IPR026741">
    <property type="entry name" value="SNO"/>
</dbReference>
<reference evidence="4 5" key="1">
    <citation type="submission" date="2022-12" db="EMBL/GenBank/DDBJ databases">
        <authorList>
            <person name="Muema E."/>
        </authorList>
    </citation>
    <scope>NUCLEOTIDE SEQUENCE [LARGE SCALE GENOMIC DNA]</scope>
    <source>
        <strain evidence="5">1326</strain>
    </source>
</reference>
<dbReference type="SUPFAM" id="SSF53335">
    <property type="entry name" value="S-adenosyl-L-methionine-dependent methyltransferases"/>
    <property type="match status" value="1"/>
</dbReference>
<dbReference type="SUPFAM" id="SSF52540">
    <property type="entry name" value="P-loop containing nucleoside triphosphate hydrolases"/>
    <property type="match status" value="1"/>
</dbReference>
<evidence type="ECO:0000313" key="4">
    <source>
        <dbReference type="EMBL" id="MEI9412659.1"/>
    </source>
</evidence>
<proteinExistence type="inferred from homology"/>
<gene>
    <name evidence="4" type="ORF">O7A60_28500</name>
</gene>
<evidence type="ECO:0000259" key="3">
    <source>
        <dbReference type="PROSITE" id="PS51192"/>
    </source>
</evidence>
<evidence type="ECO:0000256" key="1">
    <source>
        <dbReference type="ARBA" id="ARBA00006992"/>
    </source>
</evidence>
<dbReference type="Pfam" id="PF13872">
    <property type="entry name" value="AAA_34"/>
    <property type="match status" value="2"/>
</dbReference>
<dbReference type="Pfam" id="PF13871">
    <property type="entry name" value="Helicase_C_4"/>
    <property type="match status" value="1"/>
</dbReference>
<feature type="region of interest" description="Disordered" evidence="2">
    <location>
        <begin position="636"/>
        <end position="674"/>
    </location>
</feature>
<organism evidence="4 5">
    <name type="scientific">Mesorhizobium salmacidum</name>
    <dbReference type="NCBI Taxonomy" id="3015171"/>
    <lineage>
        <taxon>Bacteria</taxon>
        <taxon>Pseudomonadati</taxon>
        <taxon>Pseudomonadota</taxon>
        <taxon>Alphaproteobacteria</taxon>
        <taxon>Hyphomicrobiales</taxon>
        <taxon>Phyllobacteriaceae</taxon>
        <taxon>Mesorhizobium</taxon>
    </lineage>
</organism>
<name>A0ABU8L5W9_9HYPH</name>
<dbReference type="PANTHER" id="PTHR12706">
    <property type="entry name" value="STRAWBERRY NOTCH-RELATED"/>
    <property type="match status" value="1"/>
</dbReference>
<dbReference type="Proteomes" id="UP001387293">
    <property type="component" value="Unassembled WGS sequence"/>
</dbReference>
<dbReference type="InterPro" id="IPR039187">
    <property type="entry name" value="SNO_AAA"/>
</dbReference>
<keyword evidence="5" id="KW-1185">Reference proteome</keyword>
<dbReference type="RefSeq" id="WP_337109039.1">
    <property type="nucleotide sequence ID" value="NZ_JAPYKS010000034.1"/>
</dbReference>
<evidence type="ECO:0000256" key="2">
    <source>
        <dbReference type="SAM" id="MobiDB-lite"/>
    </source>
</evidence>
<protein>
    <submittedName>
        <fullName evidence="4">Strawberry notch family protein</fullName>
    </submittedName>
</protein>
<dbReference type="PROSITE" id="PS51192">
    <property type="entry name" value="HELICASE_ATP_BIND_1"/>
    <property type="match status" value="1"/>
</dbReference>
<comment type="similarity">
    <text evidence="1">Belongs to the SBNO family.</text>
</comment>
<dbReference type="EMBL" id="JAPYKS010000034">
    <property type="protein sequence ID" value="MEI9412659.1"/>
    <property type="molecule type" value="Genomic_DNA"/>
</dbReference>